<dbReference type="PRINTS" id="PR00738">
    <property type="entry name" value="GLHYDRLASE20"/>
</dbReference>
<dbReference type="GO" id="GO:0030203">
    <property type="term" value="P:glycosaminoglycan metabolic process"/>
    <property type="evidence" value="ECO:0007669"/>
    <property type="project" value="TreeGrafter"/>
</dbReference>
<evidence type="ECO:0000313" key="9">
    <source>
        <dbReference type="EMBL" id="EZH72541.1"/>
    </source>
</evidence>
<reference evidence="9 10" key="1">
    <citation type="submission" date="2014-04" db="EMBL/GenBank/DDBJ databases">
        <title>Aquimarina sp. 22II-S11-z7 Genome Sequencing.</title>
        <authorList>
            <person name="Lai Q."/>
        </authorList>
    </citation>
    <scope>NUCLEOTIDE SEQUENCE [LARGE SCALE GENOMIC DNA]</scope>
    <source>
        <strain evidence="9 10">22II-S11-z7</strain>
    </source>
</reference>
<accession>A0A023BRE3</accession>
<sequence length="682" mass="78118">MKNVKRIILFFVFIASYFHTNAQVELLEKYDLMPWPKEIKENGQKFMINENFTIAVNKDNINPKIANATTKFLRRLSGRTGVFIDEGFATIASKSKEPSLVINYTREGKLELNEDESYELSVVNDQINLTAITDIGIIRGLETLLQLNDHTTTEYFFHGVDIKDAPRFSWRGLMIDVARHYEPLEVLKNNLDAMAAVKMNVFHWHLTEDQGFRVEVKSRPKFHQLASDGQYYTHEQIKELVAYASNLGIRVVPEFDIPGHATSWLVAYPEMASKDTIYKIERHAGIFDPTLDPTKEVTYEIITDVFSEIAPLFPDKYFHIGGDENEGKHWDENDKIQEFKKKNNIKDNHELQAYFNIKIQKILKEQGKIMMGWDEILQPTLPKDVVIHSWRGKEAMLKAAKQGYKTVLSKGYYIDLLKSIRHHYANEPISKGHGLTEEQLKNILGGEATMWGELVTPVSIDSRIWPRTAAIAEKLWSSIEIDDADNMLKRLESVNYRLEELGISHIRNRNVILRNISNNQELKSLITLTKICEPLKAYQRNKGGVEYKSYSPFTQFVDACNTDAIDAIRFNKSVKKYLKSNVDADKQEIIVLLNKWITNHTDFSKINNNPTLAKLEPLSSKLAELSSILKNGLTKGSINKAEHQKSIVIIDFLSKPIADTELVIIPAIKKLISAIEIRNVKP</sequence>
<comment type="caution">
    <text evidence="9">The sequence shown here is derived from an EMBL/GenBank/DDBJ whole genome shotgun (WGS) entry which is preliminary data.</text>
</comment>
<keyword evidence="2" id="KW-0378">Hydrolase</keyword>
<evidence type="ECO:0000256" key="4">
    <source>
        <dbReference type="ARBA" id="ARBA00023295"/>
    </source>
</evidence>
<evidence type="ECO:0000256" key="1">
    <source>
        <dbReference type="ARBA" id="ARBA00006285"/>
    </source>
</evidence>
<name>A0A023BRE3_9FLAO</name>
<dbReference type="GO" id="GO:0016020">
    <property type="term" value="C:membrane"/>
    <property type="evidence" value="ECO:0007669"/>
    <property type="project" value="TreeGrafter"/>
</dbReference>
<dbReference type="Pfam" id="PF14845">
    <property type="entry name" value="Glycohydro_20b2"/>
    <property type="match status" value="1"/>
</dbReference>
<evidence type="ECO:0000256" key="3">
    <source>
        <dbReference type="ARBA" id="ARBA00023180"/>
    </source>
</evidence>
<feature type="domain" description="Glycoside hydrolase family 20 catalytic" evidence="7">
    <location>
        <begin position="168"/>
        <end position="478"/>
    </location>
</feature>
<dbReference type="GO" id="GO:0006689">
    <property type="term" value="P:ganglioside catabolic process"/>
    <property type="evidence" value="ECO:0007669"/>
    <property type="project" value="TreeGrafter"/>
</dbReference>
<proteinExistence type="inferred from homology"/>
<protein>
    <submittedName>
        <fullName evidence="9">Uncharacterized protein</fullName>
    </submittedName>
</protein>
<keyword evidence="3" id="KW-0325">Glycoprotein</keyword>
<dbReference type="InterPro" id="IPR025705">
    <property type="entry name" value="Beta_hexosaminidase_sua/sub"/>
</dbReference>
<evidence type="ECO:0000259" key="7">
    <source>
        <dbReference type="Pfam" id="PF00728"/>
    </source>
</evidence>
<feature type="domain" description="Beta-hexosaminidase eukaryotic type N-terminal" evidence="8">
    <location>
        <begin position="32"/>
        <end position="147"/>
    </location>
</feature>
<dbReference type="InterPro" id="IPR029018">
    <property type="entry name" value="Hex-like_dom2"/>
</dbReference>
<dbReference type="GO" id="GO:0005975">
    <property type="term" value="P:carbohydrate metabolic process"/>
    <property type="evidence" value="ECO:0007669"/>
    <property type="project" value="InterPro"/>
</dbReference>
<dbReference type="AlphaFoldDB" id="A0A023BRE3"/>
<dbReference type="EMBL" id="AQRA01000007">
    <property type="protein sequence ID" value="EZH72541.1"/>
    <property type="molecule type" value="Genomic_DNA"/>
</dbReference>
<dbReference type="GO" id="GO:0005764">
    <property type="term" value="C:lysosome"/>
    <property type="evidence" value="ECO:0007669"/>
    <property type="project" value="TreeGrafter"/>
</dbReference>
<dbReference type="InterPro" id="IPR015883">
    <property type="entry name" value="Glyco_hydro_20_cat"/>
</dbReference>
<dbReference type="Gene3D" id="3.30.379.10">
    <property type="entry name" value="Chitobiase/beta-hexosaminidase domain 2-like"/>
    <property type="match status" value="1"/>
</dbReference>
<evidence type="ECO:0000259" key="8">
    <source>
        <dbReference type="Pfam" id="PF14845"/>
    </source>
</evidence>
<evidence type="ECO:0000256" key="6">
    <source>
        <dbReference type="SAM" id="SignalP"/>
    </source>
</evidence>
<dbReference type="Gene3D" id="3.20.20.80">
    <property type="entry name" value="Glycosidases"/>
    <property type="match status" value="1"/>
</dbReference>
<feature type="chain" id="PRO_5001511802" evidence="6">
    <location>
        <begin position="23"/>
        <end position="682"/>
    </location>
</feature>
<dbReference type="Pfam" id="PF00728">
    <property type="entry name" value="Glyco_hydro_20"/>
    <property type="match status" value="1"/>
</dbReference>
<organism evidence="9 10">
    <name type="scientific">Aquimarina atlantica</name>
    <dbReference type="NCBI Taxonomy" id="1317122"/>
    <lineage>
        <taxon>Bacteria</taxon>
        <taxon>Pseudomonadati</taxon>
        <taxon>Bacteroidota</taxon>
        <taxon>Flavobacteriia</taxon>
        <taxon>Flavobacteriales</taxon>
        <taxon>Flavobacteriaceae</taxon>
        <taxon>Aquimarina</taxon>
    </lineage>
</organism>
<evidence type="ECO:0000256" key="2">
    <source>
        <dbReference type="ARBA" id="ARBA00022801"/>
    </source>
</evidence>
<dbReference type="PANTHER" id="PTHR22600">
    <property type="entry name" value="BETA-HEXOSAMINIDASE"/>
    <property type="match status" value="1"/>
</dbReference>
<keyword evidence="6" id="KW-0732">Signal</keyword>
<dbReference type="GO" id="GO:0004563">
    <property type="term" value="F:beta-N-acetylhexosaminidase activity"/>
    <property type="evidence" value="ECO:0007669"/>
    <property type="project" value="InterPro"/>
</dbReference>
<dbReference type="InterPro" id="IPR017853">
    <property type="entry name" value="GH"/>
</dbReference>
<dbReference type="Proteomes" id="UP000023541">
    <property type="component" value="Unassembled WGS sequence"/>
</dbReference>
<feature type="signal peptide" evidence="6">
    <location>
        <begin position="1"/>
        <end position="22"/>
    </location>
</feature>
<comment type="similarity">
    <text evidence="1">Belongs to the glycosyl hydrolase 20 family.</text>
</comment>
<dbReference type="PANTHER" id="PTHR22600:SF21">
    <property type="entry name" value="BETA-HEXOSAMINIDASE A"/>
    <property type="match status" value="1"/>
</dbReference>
<evidence type="ECO:0000313" key="10">
    <source>
        <dbReference type="Proteomes" id="UP000023541"/>
    </source>
</evidence>
<dbReference type="RefSeq" id="WP_081802093.1">
    <property type="nucleotide sequence ID" value="NZ_AQRA01000007.1"/>
</dbReference>
<gene>
    <name evidence="9" type="ORF">ATO12_20615</name>
</gene>
<feature type="active site" description="Proton donor" evidence="5">
    <location>
        <position position="324"/>
    </location>
</feature>
<dbReference type="CDD" id="cd06570">
    <property type="entry name" value="GH20_chitobiase-like_1"/>
    <property type="match status" value="1"/>
</dbReference>
<dbReference type="SUPFAM" id="SSF51445">
    <property type="entry name" value="(Trans)glycosidases"/>
    <property type="match status" value="1"/>
</dbReference>
<keyword evidence="10" id="KW-1185">Reference proteome</keyword>
<dbReference type="InterPro" id="IPR029019">
    <property type="entry name" value="HEX_eukaryotic_N"/>
</dbReference>
<evidence type="ECO:0000256" key="5">
    <source>
        <dbReference type="PIRSR" id="PIRSR625705-1"/>
    </source>
</evidence>
<dbReference type="eggNOG" id="COG3525">
    <property type="taxonomic scope" value="Bacteria"/>
</dbReference>
<keyword evidence="4" id="KW-0326">Glycosidase</keyword>
<dbReference type="SUPFAM" id="SSF55545">
    <property type="entry name" value="beta-N-acetylhexosaminidase-like domain"/>
    <property type="match status" value="1"/>
</dbReference>
<dbReference type="STRING" id="1317122.ATO12_20615"/>